<dbReference type="GO" id="GO:0016226">
    <property type="term" value="P:iron-sulfur cluster assembly"/>
    <property type="evidence" value="ECO:0007669"/>
    <property type="project" value="InterPro"/>
</dbReference>
<reference evidence="3 4" key="1">
    <citation type="submission" date="2014-01" db="EMBL/GenBank/DDBJ databases">
        <title>Genome sequence and analysis of Xanthomonas arboricola pv. pruni.</title>
        <authorList>
            <person name="Fujikawa T."/>
            <person name="Nakazono-Nagaoka E."/>
        </authorList>
    </citation>
    <scope>NUCLEOTIDE SEQUENCE [LARGE SCALE GENOMIC DNA]</scope>
    <source>
        <strain evidence="4">MAFF 301420</strain>
    </source>
</reference>
<evidence type="ECO:0000313" key="4">
    <source>
        <dbReference type="Proteomes" id="UP000019084"/>
    </source>
</evidence>
<dbReference type="EMBL" id="BAVC01000293">
    <property type="protein sequence ID" value="GAE57019.1"/>
    <property type="molecule type" value="Genomic_DNA"/>
</dbReference>
<dbReference type="NCBIfam" id="TIGR00049">
    <property type="entry name" value="iron-sulfur cluster assembly accessory protein"/>
    <property type="match status" value="1"/>
</dbReference>
<comment type="caution">
    <text evidence="3">The sequence shown here is derived from an EMBL/GenBank/DDBJ whole genome shotgun (WGS) entry which is preliminary data.</text>
</comment>
<evidence type="ECO:0000313" key="3">
    <source>
        <dbReference type="EMBL" id="GAE57019.1"/>
    </source>
</evidence>
<dbReference type="InterPro" id="IPR016092">
    <property type="entry name" value="ATAP"/>
</dbReference>
<organism evidence="3 4">
    <name type="scientific">Xanthomonas arboricola pv. pruni MAFF 301420</name>
    <dbReference type="NCBI Taxonomy" id="1418095"/>
    <lineage>
        <taxon>Bacteria</taxon>
        <taxon>Pseudomonadati</taxon>
        <taxon>Pseudomonadota</taxon>
        <taxon>Gammaproteobacteria</taxon>
        <taxon>Lysobacterales</taxon>
        <taxon>Lysobacteraceae</taxon>
        <taxon>Xanthomonas</taxon>
    </lineage>
</organism>
<accession>W4SM26</accession>
<sequence>PGDCSLAILATIVSGASPMAISLTPAALERVQRFVQQTPGTLGLRFGVTKTGCSGWGHVTDLAREKRDDDAVFEQEGVRIFVDPVSLPLVDGTCIDFGKHGLSETFTFRNPNATAECGCGESFTTEAEHR</sequence>
<dbReference type="AlphaFoldDB" id="W4SM26"/>
<name>W4SM26_9XANT</name>
<gene>
    <name evidence="3" type="ORF">XPR_3654</name>
</gene>
<dbReference type="Pfam" id="PF01521">
    <property type="entry name" value="Fe-S_biosyn"/>
    <property type="match status" value="1"/>
</dbReference>
<feature type="domain" description="Core" evidence="2">
    <location>
        <begin position="19"/>
        <end position="121"/>
    </location>
</feature>
<dbReference type="PANTHER" id="PTHR10072:SF41">
    <property type="entry name" value="IRON-SULFUR CLUSTER ASSEMBLY 1 HOMOLOG, MITOCHONDRIAL"/>
    <property type="match status" value="1"/>
</dbReference>
<dbReference type="InterPro" id="IPR035903">
    <property type="entry name" value="HesB-like_dom_sf"/>
</dbReference>
<dbReference type="GO" id="GO:0005829">
    <property type="term" value="C:cytosol"/>
    <property type="evidence" value="ECO:0007669"/>
    <property type="project" value="TreeGrafter"/>
</dbReference>
<evidence type="ECO:0000259" key="2">
    <source>
        <dbReference type="Pfam" id="PF01521"/>
    </source>
</evidence>
<dbReference type="Gene3D" id="2.60.300.12">
    <property type="entry name" value="HesB-like domain"/>
    <property type="match status" value="1"/>
</dbReference>
<dbReference type="PROSITE" id="PS01152">
    <property type="entry name" value="HESB"/>
    <property type="match status" value="1"/>
</dbReference>
<dbReference type="InterPro" id="IPR050322">
    <property type="entry name" value="Fe-S_cluster_asmbl/transfer"/>
</dbReference>
<comment type="similarity">
    <text evidence="1">Belongs to the HesB/IscA family.</text>
</comment>
<evidence type="ECO:0000256" key="1">
    <source>
        <dbReference type="ARBA" id="ARBA00006718"/>
    </source>
</evidence>
<dbReference type="PANTHER" id="PTHR10072">
    <property type="entry name" value="IRON-SULFUR CLUSTER ASSEMBLY PROTEIN"/>
    <property type="match status" value="1"/>
</dbReference>
<dbReference type="Proteomes" id="UP000019084">
    <property type="component" value="Unassembled WGS sequence"/>
</dbReference>
<dbReference type="SUPFAM" id="SSF89360">
    <property type="entry name" value="HesB-like domain"/>
    <property type="match status" value="1"/>
</dbReference>
<feature type="non-terminal residue" evidence="3">
    <location>
        <position position="1"/>
    </location>
</feature>
<dbReference type="GO" id="GO:0051537">
    <property type="term" value="F:2 iron, 2 sulfur cluster binding"/>
    <property type="evidence" value="ECO:0007669"/>
    <property type="project" value="TreeGrafter"/>
</dbReference>
<protein>
    <recommendedName>
        <fullName evidence="2">Core domain-containing protein</fullName>
    </recommendedName>
</protein>
<dbReference type="InterPro" id="IPR000361">
    <property type="entry name" value="ATAP_core_dom"/>
</dbReference>
<proteinExistence type="inferred from homology"/>
<dbReference type="InterPro" id="IPR017870">
    <property type="entry name" value="FeS_cluster_insertion_CS"/>
</dbReference>